<evidence type="ECO:0000256" key="1">
    <source>
        <dbReference type="SAM" id="MobiDB-lite"/>
    </source>
</evidence>
<evidence type="ECO:0000313" key="3">
    <source>
        <dbReference type="EMBL" id="PVU97858.1"/>
    </source>
</evidence>
<dbReference type="STRING" id="133385.A0A2T9YZU0"/>
<feature type="region of interest" description="Disordered" evidence="1">
    <location>
        <begin position="671"/>
        <end position="691"/>
    </location>
</feature>
<dbReference type="PANTHER" id="PTHR22957:SF27">
    <property type="entry name" value="TBC1 DOMAIN FAMILY MEMBER 13"/>
    <property type="match status" value="1"/>
</dbReference>
<evidence type="ECO:0000313" key="4">
    <source>
        <dbReference type="Proteomes" id="UP000245383"/>
    </source>
</evidence>
<dbReference type="InterPro" id="IPR000195">
    <property type="entry name" value="Rab-GAP-TBC_dom"/>
</dbReference>
<dbReference type="GO" id="GO:0005096">
    <property type="term" value="F:GTPase activator activity"/>
    <property type="evidence" value="ECO:0007669"/>
    <property type="project" value="TreeGrafter"/>
</dbReference>
<protein>
    <recommendedName>
        <fullName evidence="2">Rab-GAP TBC domain-containing protein</fullName>
    </recommendedName>
</protein>
<name>A0A2T9YZU0_9FUNG</name>
<dbReference type="Proteomes" id="UP000245383">
    <property type="component" value="Unassembled WGS sequence"/>
</dbReference>
<feature type="domain" description="Rab-GAP TBC" evidence="2">
    <location>
        <begin position="35"/>
        <end position="420"/>
    </location>
</feature>
<dbReference type="GO" id="GO:0006886">
    <property type="term" value="P:intracellular protein transport"/>
    <property type="evidence" value="ECO:0007669"/>
    <property type="project" value="TreeGrafter"/>
</dbReference>
<dbReference type="PANTHER" id="PTHR22957">
    <property type="entry name" value="TBC1 DOMAIN FAMILY MEMBER GTPASE-ACTIVATING PROTEIN"/>
    <property type="match status" value="1"/>
</dbReference>
<dbReference type="OrthoDB" id="26371at2759"/>
<proteinExistence type="predicted"/>
<keyword evidence="4" id="KW-1185">Reference proteome</keyword>
<dbReference type="Gene3D" id="1.10.472.80">
    <property type="entry name" value="Ypt/Rab-GAP domain of gyp1p, domain 3"/>
    <property type="match status" value="2"/>
</dbReference>
<gene>
    <name evidence="3" type="ORF">BB561_000254</name>
</gene>
<dbReference type="AlphaFoldDB" id="A0A2T9YZU0"/>
<dbReference type="Pfam" id="PF00566">
    <property type="entry name" value="RabGAP-TBC"/>
    <property type="match status" value="2"/>
</dbReference>
<feature type="compositionally biased region" description="Polar residues" evidence="1">
    <location>
        <begin position="671"/>
        <end position="682"/>
    </location>
</feature>
<sequence length="852" mass="98513">MLFSPKNELEDIIFDHDNNIIDVKRVRALAKEGIGNTHGLRSIVWRNNNEFEDKIILQILRDVKRTLPENDFLKKFIAETYDINNTISTDFKAKYHNKANTRLLSTIDIDENINFIKSENSQKKDKKNSYKKYSFQSSYSGETSKNADKKNNNLDEDEDEINMINNFTTDLKDFAVCIPYIKKYKHEIRASGLAKEFLTVPPKKHMDIVARILFMYACLNKSVGYVQGMNEMVAIFYYTLVIDAPTYDDLIAAEADTFFMVFNSLSGQTLDNFIGEMDEKIEDLEKSDLVKNETHESKKFNDIQELDSNKSLIDIFSDNLTIAPNLASKFSVIFGISEKVKEKRPSLNNSAISNQGGIQRLLWKWWNDYLSTVDPDLWRYMSLKSFNPQDFALRWLLVWCAREFELSQVLRIWDSILSDQSREIFKNKATFNTNGINEDAENEAEYSLPLESNSNSQEYSMGSATLRQYSIPDTSKGKKDYQFIGPKYRRVTTDTPLKKKNNRLTYDPRSINSNYKNDQTKEKKLNFRKTADFCMENKDLKFNSLCKDFNKLFTSSKEQEDKSDTNFLLDFCVAMLISIRKEILRSDFSSGMMIIQSAYQSKSNKCDVKKLLEITKKIQNCRIKYQNNLPLMGIIDEIDASLNDVNLQNNSLGTKDGPVYLKNQQIKDGTLIKSNSENNTKNGGPRKNSYAGVENNYNLMIPRKSTESEKTLHRSFDAGNVKYRDMGTKKSKSKENTAYDSDLGINSIEKNTLRRNSDLGPNNSTEHIDNTFSIFSLKYGFSFFRRHTGEEIEKEENNYFSETARKISGDGDKNEYSKENSQGLIYTPNIKNFSEDEIILNPYCDRIDYSWI</sequence>
<dbReference type="InterPro" id="IPR035969">
    <property type="entry name" value="Rab-GAP_TBC_sf"/>
</dbReference>
<comment type="caution">
    <text evidence="3">The sequence shown here is derived from an EMBL/GenBank/DDBJ whole genome shotgun (WGS) entry which is preliminary data.</text>
</comment>
<organism evidence="3 4">
    <name type="scientific">Smittium simulii</name>
    <dbReference type="NCBI Taxonomy" id="133385"/>
    <lineage>
        <taxon>Eukaryota</taxon>
        <taxon>Fungi</taxon>
        <taxon>Fungi incertae sedis</taxon>
        <taxon>Zoopagomycota</taxon>
        <taxon>Kickxellomycotina</taxon>
        <taxon>Harpellomycetes</taxon>
        <taxon>Harpellales</taxon>
        <taxon>Legeriomycetaceae</taxon>
        <taxon>Smittium</taxon>
    </lineage>
</organism>
<dbReference type="SUPFAM" id="SSF47923">
    <property type="entry name" value="Ypt/Rab-GAP domain of gyp1p"/>
    <property type="match status" value="2"/>
</dbReference>
<reference evidence="3 4" key="1">
    <citation type="journal article" date="2018" name="MBio">
        <title>Comparative Genomics Reveals the Core Gene Toolbox for the Fungus-Insect Symbiosis.</title>
        <authorList>
            <person name="Wang Y."/>
            <person name="Stata M."/>
            <person name="Wang W."/>
            <person name="Stajich J.E."/>
            <person name="White M.M."/>
            <person name="Moncalvo J.M."/>
        </authorList>
    </citation>
    <scope>NUCLEOTIDE SEQUENCE [LARGE SCALE GENOMIC DNA]</scope>
    <source>
        <strain evidence="3 4">SWE-8-4</strain>
    </source>
</reference>
<dbReference type="PROSITE" id="PS50086">
    <property type="entry name" value="TBC_RABGAP"/>
    <property type="match status" value="1"/>
</dbReference>
<accession>A0A2T9YZU0</accession>
<dbReference type="SMART" id="SM00164">
    <property type="entry name" value="TBC"/>
    <property type="match status" value="1"/>
</dbReference>
<dbReference type="Gene3D" id="1.10.8.270">
    <property type="entry name" value="putative rabgap domain of human tbc1 domain family member 14 like domains"/>
    <property type="match status" value="1"/>
</dbReference>
<dbReference type="EMBL" id="MBFR01000006">
    <property type="protein sequence ID" value="PVU97858.1"/>
    <property type="molecule type" value="Genomic_DNA"/>
</dbReference>
<evidence type="ECO:0000259" key="2">
    <source>
        <dbReference type="PROSITE" id="PS50086"/>
    </source>
</evidence>